<dbReference type="KEGG" id="cee:CENDO_06195"/>
<reference evidence="2 3" key="1">
    <citation type="submission" date="2019-04" db="EMBL/GenBank/DDBJ databases">
        <title>Corynebacterium endometrii sp. nov., isolated from the uterus of a cow with endometritis.</title>
        <authorList>
            <person name="Ballas P."/>
            <person name="Ruckert C."/>
            <person name="Wagener K."/>
            <person name="Drillich M."/>
            <person name="Kaempfer P."/>
            <person name="Busse H.-J."/>
            <person name="Ehling-Schulz M."/>
        </authorList>
    </citation>
    <scope>NUCLEOTIDE SEQUENCE [LARGE SCALE GENOMIC DNA]</scope>
    <source>
        <strain evidence="2 3">LMM-1653</strain>
    </source>
</reference>
<evidence type="ECO:0000256" key="1">
    <source>
        <dbReference type="SAM" id="MobiDB-lite"/>
    </source>
</evidence>
<name>A0A4V1CEL4_9CORY</name>
<organism evidence="2 3">
    <name type="scientific">Corynebacterium endometrii</name>
    <dbReference type="NCBI Taxonomy" id="2488819"/>
    <lineage>
        <taxon>Bacteria</taxon>
        <taxon>Bacillati</taxon>
        <taxon>Actinomycetota</taxon>
        <taxon>Actinomycetes</taxon>
        <taxon>Mycobacteriales</taxon>
        <taxon>Corynebacteriaceae</taxon>
        <taxon>Corynebacterium</taxon>
    </lineage>
</organism>
<sequence length="172" mass="17941">MTHNDAQLDASNALPRVTIERVSEAMKSFDVELDTTEESQMATCNLNGLPVIFAVLESAIIVRCDVATDASYSQADAGLFLAAHQINSVLMGARAAIADYEDTLIVRTEREIPCAAGLNDEQLSSALKAAVDGVIGAQNAMVATAEEMAKMGSQTSADETGGPDSAYAPADG</sequence>
<evidence type="ECO:0000313" key="2">
    <source>
        <dbReference type="EMBL" id="QCB28518.1"/>
    </source>
</evidence>
<accession>A0A4V1CEL4</accession>
<dbReference type="InterPro" id="IPR019660">
    <property type="entry name" value="Put_sensory_transdc_reg_YbjN"/>
</dbReference>
<dbReference type="EMBL" id="CP039247">
    <property type="protein sequence ID" value="QCB28518.1"/>
    <property type="molecule type" value="Genomic_DNA"/>
</dbReference>
<dbReference type="Proteomes" id="UP000296352">
    <property type="component" value="Chromosome"/>
</dbReference>
<keyword evidence="3" id="KW-1185">Reference proteome</keyword>
<dbReference type="AlphaFoldDB" id="A0A4V1CEL4"/>
<protein>
    <recommendedName>
        <fullName evidence="4">YbjN domain-containing protein</fullName>
    </recommendedName>
</protein>
<dbReference type="OrthoDB" id="4423019at2"/>
<evidence type="ECO:0000313" key="3">
    <source>
        <dbReference type="Proteomes" id="UP000296352"/>
    </source>
</evidence>
<dbReference type="RefSeq" id="WP_136141248.1">
    <property type="nucleotide sequence ID" value="NZ_CP039247.1"/>
</dbReference>
<evidence type="ECO:0008006" key="4">
    <source>
        <dbReference type="Google" id="ProtNLM"/>
    </source>
</evidence>
<proteinExistence type="predicted"/>
<gene>
    <name evidence="2" type="ORF">CENDO_06195</name>
</gene>
<feature type="region of interest" description="Disordered" evidence="1">
    <location>
        <begin position="150"/>
        <end position="172"/>
    </location>
</feature>
<dbReference type="Pfam" id="PF10722">
    <property type="entry name" value="YbjN"/>
    <property type="match status" value="1"/>
</dbReference>